<feature type="domain" description="Fe/B12 periplasmic-binding" evidence="2">
    <location>
        <begin position="46"/>
        <end position="341"/>
    </location>
</feature>
<keyword evidence="4" id="KW-1185">Reference proteome</keyword>
<keyword evidence="1" id="KW-0732">Signal</keyword>
<dbReference type="KEGG" id="cid:P73_2105"/>
<protein>
    <submittedName>
        <fullName evidence="3">Periplasmic binding protein</fullName>
    </submittedName>
</protein>
<dbReference type="EMBL" id="CP004393">
    <property type="protein sequence ID" value="AJE46820.1"/>
    <property type="molecule type" value="Genomic_DNA"/>
</dbReference>
<name>A0A0B5E090_9RHOB</name>
<dbReference type="STRING" id="1208324.P73_2105"/>
<dbReference type="Proteomes" id="UP000031521">
    <property type="component" value="Chromosome"/>
</dbReference>
<dbReference type="PROSITE" id="PS50983">
    <property type="entry name" value="FE_B12_PBP"/>
    <property type="match status" value="1"/>
</dbReference>
<gene>
    <name evidence="3" type="ORF">P73_2105</name>
</gene>
<evidence type="ECO:0000256" key="1">
    <source>
        <dbReference type="SAM" id="SignalP"/>
    </source>
</evidence>
<reference evidence="3 4" key="1">
    <citation type="journal article" date="2014" name="Int. J. Syst. Evol. Microbiol.">
        <title>Celeribacter indicus sp. nov., a polycyclic aromatic hydrocarbon-degrading bacterium from deep-sea sediment and reclassification of Huaishuia halophila as Celeribacter halophilus comb. nov.</title>
        <authorList>
            <person name="Lai Q."/>
            <person name="Cao J."/>
            <person name="Yuan J."/>
            <person name="Li F."/>
            <person name="Shao Z."/>
        </authorList>
    </citation>
    <scope>NUCLEOTIDE SEQUENCE [LARGE SCALE GENOMIC DNA]</scope>
    <source>
        <strain evidence="3">P73</strain>
    </source>
</reference>
<dbReference type="OrthoDB" id="9775594at2"/>
<dbReference type="PANTHER" id="PTHR30535:SF34">
    <property type="entry name" value="MOLYBDATE-BINDING PROTEIN MOLA"/>
    <property type="match status" value="1"/>
</dbReference>
<dbReference type="Pfam" id="PF01497">
    <property type="entry name" value="Peripla_BP_2"/>
    <property type="match status" value="1"/>
</dbReference>
<dbReference type="InterPro" id="IPR002491">
    <property type="entry name" value="ABC_transptr_periplasmic_BD"/>
</dbReference>
<proteinExistence type="predicted"/>
<dbReference type="InterPro" id="IPR050902">
    <property type="entry name" value="ABC_Transporter_SBP"/>
</dbReference>
<evidence type="ECO:0000313" key="3">
    <source>
        <dbReference type="EMBL" id="AJE46820.1"/>
    </source>
</evidence>
<dbReference type="RefSeq" id="WP_052453172.1">
    <property type="nucleotide sequence ID" value="NZ_CP004393.1"/>
</dbReference>
<dbReference type="PANTHER" id="PTHR30535">
    <property type="entry name" value="VITAMIN B12-BINDING PROTEIN"/>
    <property type="match status" value="1"/>
</dbReference>
<dbReference type="HOGENOM" id="CLU_038034_5_0_5"/>
<organism evidence="3 4">
    <name type="scientific">Celeribacter indicus</name>
    <dbReference type="NCBI Taxonomy" id="1208324"/>
    <lineage>
        <taxon>Bacteria</taxon>
        <taxon>Pseudomonadati</taxon>
        <taxon>Pseudomonadota</taxon>
        <taxon>Alphaproteobacteria</taxon>
        <taxon>Rhodobacterales</taxon>
        <taxon>Roseobacteraceae</taxon>
        <taxon>Celeribacter</taxon>
    </lineage>
</organism>
<dbReference type="AlphaFoldDB" id="A0A0B5E090"/>
<accession>A0A0B5E090</accession>
<evidence type="ECO:0000313" key="4">
    <source>
        <dbReference type="Proteomes" id="UP000031521"/>
    </source>
</evidence>
<evidence type="ECO:0000259" key="2">
    <source>
        <dbReference type="PROSITE" id="PS50983"/>
    </source>
</evidence>
<dbReference type="Gene3D" id="3.40.50.1980">
    <property type="entry name" value="Nitrogenase molybdenum iron protein domain"/>
    <property type="match status" value="2"/>
</dbReference>
<sequence length="368" mass="39638">MFRLPRPMRFALMLAAALTGAQEALAEIAVTDITGREVTLEAPAERIVLGDGRHLVVLGMLEDDPVHRIVGWREAKALDPARLTAYTDAFPEIARIASVGAGNRQLSVESTIALAPDLVILSLIDAEDPQMQVPLAQLEAAGIPYVFVDFFTNPIANTTDSLTILGRLIGAEDRAAEFNAYYTEKRELIRARLADADPARPRVFVQVHASGARCCATVGAGVFDDVIREAGGDNLGREIVPGLMGTVGLENLVALDPDYFLATGGQHMRARGGLVLGAGVDPAEAAASFGTLLDSPGIADLRAVEEGHALAVWHLFNDSPIHIALIEYLAQTFHPELFADLDPEATMAEIQTRFSPVRVEGTWWYRAP</sequence>
<feature type="signal peptide" evidence="1">
    <location>
        <begin position="1"/>
        <end position="26"/>
    </location>
</feature>
<dbReference type="SUPFAM" id="SSF53807">
    <property type="entry name" value="Helical backbone' metal receptor"/>
    <property type="match status" value="1"/>
</dbReference>
<feature type="chain" id="PRO_5002114207" evidence="1">
    <location>
        <begin position="27"/>
        <end position="368"/>
    </location>
</feature>